<reference evidence="3" key="2">
    <citation type="submission" date="2020-09" db="EMBL/GenBank/DDBJ databases">
        <authorList>
            <person name="Sun Q."/>
            <person name="Kim S."/>
        </authorList>
    </citation>
    <scope>NUCLEOTIDE SEQUENCE</scope>
    <source>
        <strain evidence="3">KCTC 12113</strain>
    </source>
</reference>
<protein>
    <recommendedName>
        <fullName evidence="2">CAAX prenyl protease 2/Lysostaphin resistance protein A-like domain-containing protein</fullName>
    </recommendedName>
</protein>
<dbReference type="GO" id="GO:0004175">
    <property type="term" value="F:endopeptidase activity"/>
    <property type="evidence" value="ECO:0007669"/>
    <property type="project" value="UniProtKB-ARBA"/>
</dbReference>
<dbReference type="InterPro" id="IPR003675">
    <property type="entry name" value="Rce1/LyrA-like_dom"/>
</dbReference>
<accession>A0A918MIS8</accession>
<name>A0A918MIS8_9FLAO</name>
<feature type="domain" description="CAAX prenyl protease 2/Lysostaphin resistance protein A-like" evidence="2">
    <location>
        <begin position="71"/>
        <end position="167"/>
    </location>
</feature>
<keyword evidence="4" id="KW-1185">Reference proteome</keyword>
<keyword evidence="1" id="KW-0472">Membrane</keyword>
<feature type="transmembrane region" description="Helical" evidence="1">
    <location>
        <begin position="70"/>
        <end position="90"/>
    </location>
</feature>
<evidence type="ECO:0000313" key="4">
    <source>
        <dbReference type="Proteomes" id="UP000634668"/>
    </source>
</evidence>
<reference evidence="3" key="1">
    <citation type="journal article" date="2014" name="Int. J. Syst. Evol. Microbiol.">
        <title>Complete genome sequence of Corynebacterium casei LMG S-19264T (=DSM 44701T), isolated from a smear-ripened cheese.</title>
        <authorList>
            <consortium name="US DOE Joint Genome Institute (JGI-PGF)"/>
            <person name="Walter F."/>
            <person name="Albersmeier A."/>
            <person name="Kalinowski J."/>
            <person name="Ruckert C."/>
        </authorList>
    </citation>
    <scope>NUCLEOTIDE SEQUENCE</scope>
    <source>
        <strain evidence="3">KCTC 12113</strain>
    </source>
</reference>
<dbReference type="Proteomes" id="UP000634668">
    <property type="component" value="Unassembled WGS sequence"/>
</dbReference>
<comment type="caution">
    <text evidence="3">The sequence shown here is derived from an EMBL/GenBank/DDBJ whole genome shotgun (WGS) entry which is preliminary data.</text>
</comment>
<feature type="transmembrane region" description="Helical" evidence="1">
    <location>
        <begin position="28"/>
        <end position="50"/>
    </location>
</feature>
<sequence>MLIRVWSFVKSPDGAQWRHISTGTKLNVMFQLLILGLVLGISTGIFLGLITEISGVDLGTHASEKWLEKSTFSVIFFVAVLAPVLEEILFRGPLTWFKDKTYFKYVYYTSIVLFGGVHLSNFELSNELYALSLIVVAPQIILGAILGYIRIRMGLKWAIFLHASHNGVLLVPLVIMKLLNFPLE</sequence>
<evidence type="ECO:0000259" key="2">
    <source>
        <dbReference type="Pfam" id="PF02517"/>
    </source>
</evidence>
<dbReference type="Pfam" id="PF02517">
    <property type="entry name" value="Rce1-like"/>
    <property type="match status" value="1"/>
</dbReference>
<gene>
    <name evidence="3" type="ORF">GCM10007383_08520</name>
</gene>
<keyword evidence="1" id="KW-0812">Transmembrane</keyword>
<feature type="transmembrane region" description="Helical" evidence="1">
    <location>
        <begin position="102"/>
        <end position="122"/>
    </location>
</feature>
<evidence type="ECO:0000313" key="3">
    <source>
        <dbReference type="EMBL" id="GGW25904.1"/>
    </source>
</evidence>
<feature type="transmembrane region" description="Helical" evidence="1">
    <location>
        <begin position="158"/>
        <end position="179"/>
    </location>
</feature>
<dbReference type="AlphaFoldDB" id="A0A918MIS8"/>
<organism evidence="3 4">
    <name type="scientific">Arenibacter certesii</name>
    <dbReference type="NCBI Taxonomy" id="228955"/>
    <lineage>
        <taxon>Bacteria</taxon>
        <taxon>Pseudomonadati</taxon>
        <taxon>Bacteroidota</taxon>
        <taxon>Flavobacteriia</taxon>
        <taxon>Flavobacteriales</taxon>
        <taxon>Flavobacteriaceae</taxon>
        <taxon>Arenibacter</taxon>
    </lineage>
</organism>
<evidence type="ECO:0000256" key="1">
    <source>
        <dbReference type="SAM" id="Phobius"/>
    </source>
</evidence>
<proteinExistence type="predicted"/>
<feature type="transmembrane region" description="Helical" evidence="1">
    <location>
        <begin position="128"/>
        <end position="151"/>
    </location>
</feature>
<dbReference type="GO" id="GO:0080120">
    <property type="term" value="P:CAAX-box protein maturation"/>
    <property type="evidence" value="ECO:0007669"/>
    <property type="project" value="UniProtKB-ARBA"/>
</dbReference>
<dbReference type="EMBL" id="BMWP01000004">
    <property type="protein sequence ID" value="GGW25904.1"/>
    <property type="molecule type" value="Genomic_DNA"/>
</dbReference>
<dbReference type="RefSeq" id="WP_026814050.1">
    <property type="nucleotide sequence ID" value="NZ_BMWP01000004.1"/>
</dbReference>
<keyword evidence="1" id="KW-1133">Transmembrane helix</keyword>